<comment type="caution">
    <text evidence="2">The sequence shown here is derived from an EMBL/GenBank/DDBJ whole genome shotgun (WGS) entry which is preliminary data.</text>
</comment>
<dbReference type="Pfam" id="PF26639">
    <property type="entry name" value="Het-6_barrel"/>
    <property type="match status" value="1"/>
</dbReference>
<dbReference type="STRING" id="86259.A0A4Z1P0P4"/>
<dbReference type="PANTHER" id="PTHR24148:SF73">
    <property type="entry name" value="HET DOMAIN PROTEIN (AFU_ORTHOLOGUE AFUA_8G01020)"/>
    <property type="match status" value="1"/>
</dbReference>
<reference evidence="2 3" key="1">
    <citation type="submission" date="2019-04" db="EMBL/GenBank/DDBJ databases">
        <title>High contiguity whole genome sequence and gene annotation resource for two Venturia nashicola isolates.</title>
        <authorList>
            <person name="Prokchorchik M."/>
            <person name="Won K."/>
            <person name="Lee Y."/>
            <person name="Choi E.D."/>
            <person name="Segonzac C."/>
            <person name="Sohn K.H."/>
        </authorList>
    </citation>
    <scope>NUCLEOTIDE SEQUENCE [LARGE SCALE GENOMIC DNA]</scope>
    <source>
        <strain evidence="2 3">PRI2</strain>
    </source>
</reference>
<name>A0A4Z1P0P4_9PEZI</name>
<gene>
    <name evidence="2" type="ORF">E6O75_ATG10937</name>
</gene>
<dbReference type="InterPro" id="IPR010730">
    <property type="entry name" value="HET"/>
</dbReference>
<proteinExistence type="predicted"/>
<dbReference type="InterPro" id="IPR052895">
    <property type="entry name" value="HetReg/Transcr_Mod"/>
</dbReference>
<dbReference type="PANTHER" id="PTHR24148">
    <property type="entry name" value="ANKYRIN REPEAT DOMAIN-CONTAINING PROTEIN 39 HOMOLOG-RELATED"/>
    <property type="match status" value="1"/>
</dbReference>
<feature type="domain" description="Heterokaryon incompatibility" evidence="1">
    <location>
        <begin position="83"/>
        <end position="242"/>
    </location>
</feature>
<evidence type="ECO:0000259" key="1">
    <source>
        <dbReference type="Pfam" id="PF06985"/>
    </source>
</evidence>
<dbReference type="Pfam" id="PF06985">
    <property type="entry name" value="HET"/>
    <property type="match status" value="1"/>
</dbReference>
<evidence type="ECO:0000313" key="3">
    <source>
        <dbReference type="Proteomes" id="UP000298493"/>
    </source>
</evidence>
<dbReference type="EMBL" id="SNSC02000008">
    <property type="protein sequence ID" value="TID22143.1"/>
    <property type="molecule type" value="Genomic_DNA"/>
</dbReference>
<protein>
    <submittedName>
        <fullName evidence="2">Heterokaryon incompatibility protein</fullName>
    </submittedName>
</protein>
<organism evidence="2 3">
    <name type="scientific">Venturia nashicola</name>
    <dbReference type="NCBI Taxonomy" id="86259"/>
    <lineage>
        <taxon>Eukaryota</taxon>
        <taxon>Fungi</taxon>
        <taxon>Dikarya</taxon>
        <taxon>Ascomycota</taxon>
        <taxon>Pezizomycotina</taxon>
        <taxon>Dothideomycetes</taxon>
        <taxon>Pleosporomycetidae</taxon>
        <taxon>Venturiales</taxon>
        <taxon>Venturiaceae</taxon>
        <taxon>Venturia</taxon>
    </lineage>
</organism>
<dbReference type="Proteomes" id="UP000298493">
    <property type="component" value="Unassembled WGS sequence"/>
</dbReference>
<evidence type="ECO:0000313" key="2">
    <source>
        <dbReference type="EMBL" id="TID22143.1"/>
    </source>
</evidence>
<sequence length="681" mass="76363">MAKYQYQPLDEHLGEIRLVKILPGSGNDLLIIEIHHITLPTAIPQDIQIQTGEPILDGAPRKQVEHVSQTISETLVNNNAIDFEALSYTWGPPEPVESIIIHSETNDQTASQTFEPTLAVGPGLAGALRGLRSPTETRSIWIDAISINQDDITERSKEVPRMGDIYSTATKVVIWLGAEDSNSTKAVQLLDQLGSRLEQSEMAGRRTRYKDSTRLPWTTSDWEAIQELLTRPWFTRIWILQEVQLAREAVVFCGSAQISWKSMKDAIHAVYRNSHVPIAGFRQAIDEADNTVDDFLSYDVEETLVRASSRGATDPKDKIYGALNILSQGVRDRIEVNYDFDVVEIYRNAVLAINDAVHRLNLIGYGVTDEAVDFNGSSWVPRFHAETPFSPKSYHFATGVSASRVQVIDGITIEVTGKLCGTVVEFGLPVPDIHEDLPNFYNMLKTEPSVQHRTEHDLRDDVLKCLVASQLSSRLPDIMDSFSLEELRDMVLSALRSDEEETEAWTEADAVLDRALFTSFGTRLFVTQEGMVGLAPLNVEAGDQIAIFLGCDHPVLLRPTNHNYTVLGICNIHALCDAVVLLGALPEPWIVQFLYSEESDTPMPQPFFVNTTTGERTREDPRLGELPDGWERIFPIWNRSEPRHVDYFRHKETGEVVFSDPRLAPEALLRRGIALDCLRLV</sequence>
<dbReference type="AlphaFoldDB" id="A0A4Z1P0P4"/>
<keyword evidence="3" id="KW-1185">Reference proteome</keyword>
<accession>A0A4Z1P0P4</accession>